<organism evidence="1 2">
    <name type="scientific">Smallanthus sonchifolius</name>
    <dbReference type="NCBI Taxonomy" id="185202"/>
    <lineage>
        <taxon>Eukaryota</taxon>
        <taxon>Viridiplantae</taxon>
        <taxon>Streptophyta</taxon>
        <taxon>Embryophyta</taxon>
        <taxon>Tracheophyta</taxon>
        <taxon>Spermatophyta</taxon>
        <taxon>Magnoliopsida</taxon>
        <taxon>eudicotyledons</taxon>
        <taxon>Gunneridae</taxon>
        <taxon>Pentapetalae</taxon>
        <taxon>asterids</taxon>
        <taxon>campanulids</taxon>
        <taxon>Asterales</taxon>
        <taxon>Asteraceae</taxon>
        <taxon>Asteroideae</taxon>
        <taxon>Heliantheae alliance</taxon>
        <taxon>Millerieae</taxon>
        <taxon>Smallanthus</taxon>
    </lineage>
</organism>
<keyword evidence="2" id="KW-1185">Reference proteome</keyword>
<protein>
    <submittedName>
        <fullName evidence="1">Uncharacterized protein</fullName>
    </submittedName>
</protein>
<gene>
    <name evidence="1" type="ORF">L1987_06526</name>
</gene>
<sequence>MGRRLVKREFIQILARCDDQPKRCDYTLEKRFQILFYFERNKDCYLAERLECSIWHWDWRRYIRGGIEQQQLEELVDLLQCVSLFDKPDSWIWDFDGKDEFMVKSIRSSIDSEILPSNSTKSRLTKFVPKKSIIKDISNSNLPRKETLKLFKVDAGDVDGELEW</sequence>
<evidence type="ECO:0000313" key="2">
    <source>
        <dbReference type="Proteomes" id="UP001056120"/>
    </source>
</evidence>
<accession>A0ACB9JYM5</accession>
<proteinExistence type="predicted"/>
<evidence type="ECO:0000313" key="1">
    <source>
        <dbReference type="EMBL" id="KAI3825050.1"/>
    </source>
</evidence>
<dbReference type="Proteomes" id="UP001056120">
    <property type="component" value="Linkage Group LG02"/>
</dbReference>
<name>A0ACB9JYM5_9ASTR</name>
<comment type="caution">
    <text evidence="1">The sequence shown here is derived from an EMBL/GenBank/DDBJ whole genome shotgun (WGS) entry which is preliminary data.</text>
</comment>
<dbReference type="EMBL" id="CM042019">
    <property type="protein sequence ID" value="KAI3825050.1"/>
    <property type="molecule type" value="Genomic_DNA"/>
</dbReference>
<reference evidence="2" key="1">
    <citation type="journal article" date="2022" name="Mol. Ecol. Resour.">
        <title>The genomes of chicory, endive, great burdock and yacon provide insights into Asteraceae palaeo-polyploidization history and plant inulin production.</title>
        <authorList>
            <person name="Fan W."/>
            <person name="Wang S."/>
            <person name="Wang H."/>
            <person name="Wang A."/>
            <person name="Jiang F."/>
            <person name="Liu H."/>
            <person name="Zhao H."/>
            <person name="Xu D."/>
            <person name="Zhang Y."/>
        </authorList>
    </citation>
    <scope>NUCLEOTIDE SEQUENCE [LARGE SCALE GENOMIC DNA]</scope>
    <source>
        <strain evidence="2">cv. Yunnan</strain>
    </source>
</reference>
<reference evidence="1 2" key="2">
    <citation type="journal article" date="2022" name="Mol. Ecol. Resour.">
        <title>The genomes of chicory, endive, great burdock and yacon provide insights into Asteraceae paleo-polyploidization history and plant inulin production.</title>
        <authorList>
            <person name="Fan W."/>
            <person name="Wang S."/>
            <person name="Wang H."/>
            <person name="Wang A."/>
            <person name="Jiang F."/>
            <person name="Liu H."/>
            <person name="Zhao H."/>
            <person name="Xu D."/>
            <person name="Zhang Y."/>
        </authorList>
    </citation>
    <scope>NUCLEOTIDE SEQUENCE [LARGE SCALE GENOMIC DNA]</scope>
    <source>
        <strain evidence="2">cv. Yunnan</strain>
        <tissue evidence="1">Leaves</tissue>
    </source>
</reference>